<evidence type="ECO:0000259" key="5">
    <source>
        <dbReference type="Pfam" id="PF26305"/>
    </source>
</evidence>
<evidence type="ECO:0000313" key="10">
    <source>
        <dbReference type="Proteomes" id="UP000322977"/>
    </source>
</evidence>
<keyword evidence="2" id="KW-0548">Nucleotidyltransferase</keyword>
<reference evidence="6 11" key="3">
    <citation type="journal article" date="2020" name="Antibiotics">
        <title>Molecular Typing, Characterization of Antimicrobial Resistance, Virulence Profiling and Analysis of Whole-Genome Sequence of Clinical Klebsiella pneumoniae Isolates.</title>
        <authorList>
            <person name="Shelenkov A."/>
            <person name="Mikhaylova Y."/>
            <person name="Yanushevich Y."/>
            <person name="Samoilov A."/>
            <person name="Petrova L."/>
            <person name="Fomina V."/>
            <person name="Gusarov V."/>
            <person name="Zamyatin M."/>
            <person name="Shagin D."/>
            <person name="Akimkin V."/>
        </authorList>
    </citation>
    <scope>NUCLEOTIDE SEQUENCE [LARGE SCALE GENOMIC DNA]</scope>
    <source>
        <strain evidence="6 11">CriePir120</strain>
    </source>
</reference>
<evidence type="ECO:0000256" key="4">
    <source>
        <dbReference type="ARBA" id="ARBA00023118"/>
    </source>
</evidence>
<organism evidence="8 10">
    <name type="scientific">Klebsiella pneumoniae</name>
    <dbReference type="NCBI Taxonomy" id="573"/>
    <lineage>
        <taxon>Bacteria</taxon>
        <taxon>Pseudomonadati</taxon>
        <taxon>Pseudomonadota</taxon>
        <taxon>Gammaproteobacteria</taxon>
        <taxon>Enterobacterales</taxon>
        <taxon>Enterobacteriaceae</taxon>
        <taxon>Klebsiella/Raoultella group</taxon>
        <taxon>Klebsiella</taxon>
        <taxon>Klebsiella pneumoniae complex</taxon>
    </lineage>
</organism>
<evidence type="ECO:0000256" key="3">
    <source>
        <dbReference type="ARBA" id="ARBA00022741"/>
    </source>
</evidence>
<dbReference type="Proteomes" id="UP000322977">
    <property type="component" value="Unassembled WGS sequence"/>
</dbReference>
<dbReference type="Pfam" id="PF26305">
    <property type="entry name" value="CD_NTase_C"/>
    <property type="match status" value="1"/>
</dbReference>
<dbReference type="Proteomes" id="UP000439817">
    <property type="component" value="Chromosome"/>
</dbReference>
<evidence type="ECO:0000313" key="9">
    <source>
        <dbReference type="Proteomes" id="UP000255518"/>
    </source>
</evidence>
<sequence>MGIPESQLDTWSHQGSIAQSASTYSIIKNALESANTKYHGKNFKVFLQGSYGNDTNIYAESDVDVVICLDDVYYSDLTQLSPEDKDAYDRAFVPATYSYTQFKQDVLEALTERFGSDVKVGDKAIVVAANGSRRKADVIASMQFRRYWKFKGHYDSQYDEGICFFNGAGERIANYPKQHSENLTLKHQASNKWLKPMVRVLKNLRSKLIADGKLKSGLAPSYYLEGLLYNVPNEKFGTSYADCFVNAMNWIQTEADKDKLVCANEQYYLLWEGTHTSWEKADAEAFIDAAIKMWNEW</sequence>
<evidence type="ECO:0000256" key="1">
    <source>
        <dbReference type="ARBA" id="ARBA00022679"/>
    </source>
</evidence>
<dbReference type="InterPro" id="IPR006116">
    <property type="entry name" value="NT_2-5OAS_ClassI-CCAase"/>
</dbReference>
<dbReference type="InterPro" id="IPR043519">
    <property type="entry name" value="NT_sf"/>
</dbReference>
<reference evidence="7 9" key="1">
    <citation type="submission" date="2018-06" db="EMBL/GenBank/DDBJ databases">
        <authorList>
            <consortium name="Pathogen Informatics"/>
            <person name="Doyle S."/>
        </authorList>
    </citation>
    <scope>NUCLEOTIDE SEQUENCE [LARGE SCALE GENOMIC DNA]</scope>
    <source>
        <strain evidence="7 9">NCTC13443</strain>
    </source>
</reference>
<reference evidence="8 10" key="2">
    <citation type="submission" date="2019-08" db="EMBL/GenBank/DDBJ databases">
        <title>Phenotypic and genetic characterization of extended-spectrum b-lactamase-producing hypermucoviscous Klebsiella pneumoniae from Chile.</title>
        <authorList>
            <person name="Morales-Leon F."/>
            <person name="Caro C."/>
            <person name="Opazo-Capurro A."/>
            <person name="Lincopan N."/>
            <person name="Dominguez-Yevenes M."/>
            <person name="Lima C."/>
            <person name="Bello-Toledo H."/>
            <person name="Gonzalez-Rocha G."/>
        </authorList>
    </citation>
    <scope>NUCLEOTIDE SEQUENCE [LARGE SCALE GENOMIC DNA]</scope>
    <source>
        <strain evidence="8 10">UCO-494</strain>
    </source>
</reference>
<dbReference type="EMBL" id="UGKT01000001">
    <property type="protein sequence ID" value="STT05055.1"/>
    <property type="molecule type" value="Genomic_DNA"/>
</dbReference>
<dbReference type="EMBL" id="CP063008">
    <property type="protein sequence ID" value="QOU53564.1"/>
    <property type="molecule type" value="Genomic_DNA"/>
</dbReference>
<keyword evidence="3" id="KW-0547">Nucleotide-binding</keyword>
<dbReference type="RefSeq" id="WP_001593458.1">
    <property type="nucleotide sequence ID" value="NZ_AP018750.1"/>
</dbReference>
<evidence type="ECO:0000313" key="8">
    <source>
        <dbReference type="EMBL" id="TYL76742.1"/>
    </source>
</evidence>
<evidence type="ECO:0000313" key="11">
    <source>
        <dbReference type="Proteomes" id="UP000439817"/>
    </source>
</evidence>
<dbReference type="AlphaFoldDB" id="A0A2J5KBS0"/>
<dbReference type="Proteomes" id="UP000255518">
    <property type="component" value="Unassembled WGS sequence"/>
</dbReference>
<evidence type="ECO:0000313" key="7">
    <source>
        <dbReference type="EMBL" id="STT05055.1"/>
    </source>
</evidence>
<evidence type="ECO:0000313" key="6">
    <source>
        <dbReference type="EMBL" id="QOU53564.1"/>
    </source>
</evidence>
<dbReference type="SMR" id="A0A2J5KBS0"/>
<dbReference type="GO" id="GO:0016779">
    <property type="term" value="F:nucleotidyltransferase activity"/>
    <property type="evidence" value="ECO:0007669"/>
    <property type="project" value="InterPro"/>
</dbReference>
<dbReference type="InterPro" id="IPR058909">
    <property type="entry name" value="CD_NTase_C"/>
</dbReference>
<protein>
    <submittedName>
        <fullName evidence="8">Nucleotidyltransferase</fullName>
    </submittedName>
</protein>
<dbReference type="CDD" id="cd05400">
    <property type="entry name" value="NT_2-5OAS_ClassI-CCAase"/>
    <property type="match status" value="1"/>
</dbReference>
<gene>
    <name evidence="8" type="ORF">FXN67_19045</name>
    <name evidence="6" type="ORF">GJJ08_009210</name>
    <name evidence="7" type="ORF">NCTC13443_05037</name>
</gene>
<dbReference type="Gene3D" id="3.30.460.10">
    <property type="entry name" value="Beta Polymerase, domain 2"/>
    <property type="match status" value="1"/>
</dbReference>
<dbReference type="SUPFAM" id="SSF81301">
    <property type="entry name" value="Nucleotidyltransferase"/>
    <property type="match status" value="1"/>
</dbReference>
<name>A0A2J5KBS0_KLEPN</name>
<dbReference type="EMBL" id="VSSY01000017">
    <property type="protein sequence ID" value="TYL76742.1"/>
    <property type="molecule type" value="Genomic_DNA"/>
</dbReference>
<evidence type="ECO:0000256" key="2">
    <source>
        <dbReference type="ARBA" id="ARBA00022695"/>
    </source>
</evidence>
<keyword evidence="1 8" id="KW-0808">Transferase</keyword>
<proteinExistence type="predicted"/>
<accession>A0A2J5KBS0</accession>
<dbReference type="GO" id="GO:0051607">
    <property type="term" value="P:defense response to virus"/>
    <property type="evidence" value="ECO:0007669"/>
    <property type="project" value="UniProtKB-KW"/>
</dbReference>
<keyword evidence="4" id="KW-0051">Antiviral defense</keyword>
<feature type="domain" description="cGAS/DncV-like nucleotidyltransferase C-terminal helical" evidence="5">
    <location>
        <begin position="181"/>
        <end position="295"/>
    </location>
</feature>